<evidence type="ECO:0000313" key="2">
    <source>
        <dbReference type="EMBL" id="SFR31971.1"/>
    </source>
</evidence>
<organism evidence="2 3">
    <name type="scientific">Robiginitalea myxolifaciens</name>
    <dbReference type="NCBI Taxonomy" id="400055"/>
    <lineage>
        <taxon>Bacteria</taxon>
        <taxon>Pseudomonadati</taxon>
        <taxon>Bacteroidota</taxon>
        <taxon>Flavobacteriia</taxon>
        <taxon>Flavobacteriales</taxon>
        <taxon>Flavobacteriaceae</taxon>
        <taxon>Robiginitalea</taxon>
    </lineage>
</organism>
<gene>
    <name evidence="2" type="ORF">SAMN04490243_0399</name>
</gene>
<accession>A0A1I6FPV4</accession>
<feature type="chain" id="PRO_5011607515" description="Peptidase E" evidence="1">
    <location>
        <begin position="22"/>
        <end position="187"/>
    </location>
</feature>
<dbReference type="RefSeq" id="WP_245759712.1">
    <property type="nucleotide sequence ID" value="NZ_FOYQ01000001.1"/>
</dbReference>
<dbReference type="STRING" id="400055.SAMN04490243_0399"/>
<sequence>MNRRLLLPLILLLSMSFGLRANSAFPPVNFPLELKTGELLHKFYVSVTNIEYSEKSQSFQIISRIFIDDLDLLLKERYGIDAKLNTESEAKVANEYIARYFGAKFLLSVNGEQQQVVFLGKRYEDDLILCYLELEFPQEEINDVAIQNDVLTDLFDEQKNLVHLKILGQKKSFVLIRENNKGMLNLK</sequence>
<dbReference type="Pfam" id="PF20420">
    <property type="entry name" value="DUF6702"/>
    <property type="match status" value="1"/>
</dbReference>
<dbReference type="Proteomes" id="UP000199534">
    <property type="component" value="Unassembled WGS sequence"/>
</dbReference>
<keyword evidence="3" id="KW-1185">Reference proteome</keyword>
<keyword evidence="1" id="KW-0732">Signal</keyword>
<dbReference type="AlphaFoldDB" id="A0A1I6FPV4"/>
<dbReference type="EMBL" id="FOYQ01000001">
    <property type="protein sequence ID" value="SFR31971.1"/>
    <property type="molecule type" value="Genomic_DNA"/>
</dbReference>
<name>A0A1I6FPV4_9FLAO</name>
<reference evidence="2 3" key="1">
    <citation type="submission" date="2016-10" db="EMBL/GenBank/DDBJ databases">
        <authorList>
            <person name="de Groot N.N."/>
        </authorList>
    </citation>
    <scope>NUCLEOTIDE SEQUENCE [LARGE SCALE GENOMIC DNA]</scope>
    <source>
        <strain evidence="2 3">DSM 21019</strain>
    </source>
</reference>
<evidence type="ECO:0000313" key="3">
    <source>
        <dbReference type="Proteomes" id="UP000199534"/>
    </source>
</evidence>
<evidence type="ECO:0000256" key="1">
    <source>
        <dbReference type="SAM" id="SignalP"/>
    </source>
</evidence>
<protein>
    <recommendedName>
        <fullName evidence="4">Peptidase E</fullName>
    </recommendedName>
</protein>
<feature type="signal peptide" evidence="1">
    <location>
        <begin position="1"/>
        <end position="21"/>
    </location>
</feature>
<proteinExistence type="predicted"/>
<evidence type="ECO:0008006" key="4">
    <source>
        <dbReference type="Google" id="ProtNLM"/>
    </source>
</evidence>
<dbReference type="InterPro" id="IPR046525">
    <property type="entry name" value="DUF6702"/>
</dbReference>